<keyword evidence="7" id="KW-0142">cGMP-binding</keyword>
<dbReference type="PROSITE" id="PS00107">
    <property type="entry name" value="PROTEIN_KINASE_ATP"/>
    <property type="match status" value="1"/>
</dbReference>
<dbReference type="Gene3D" id="1.20.5.490">
    <property type="entry name" value="Single helix bin"/>
    <property type="match status" value="1"/>
</dbReference>
<evidence type="ECO:0000313" key="13">
    <source>
        <dbReference type="Proteomes" id="UP000078046"/>
    </source>
</evidence>
<dbReference type="Pfam" id="PF00069">
    <property type="entry name" value="Pkinase"/>
    <property type="match status" value="1"/>
</dbReference>
<evidence type="ECO:0008006" key="14">
    <source>
        <dbReference type="Google" id="ProtNLM"/>
    </source>
</evidence>
<dbReference type="InterPro" id="IPR011009">
    <property type="entry name" value="Kinase-like_dom_sf"/>
</dbReference>
<dbReference type="GO" id="GO:0030553">
    <property type="term" value="F:cGMP binding"/>
    <property type="evidence" value="ECO:0007669"/>
    <property type="project" value="UniProtKB-KW"/>
</dbReference>
<accession>A0A177AXX4</accession>
<feature type="domain" description="Cyclic nucleotide-binding" evidence="11">
    <location>
        <begin position="111"/>
        <end position="226"/>
    </location>
</feature>
<feature type="domain" description="Protein kinase" evidence="10">
    <location>
        <begin position="364"/>
        <end position="544"/>
    </location>
</feature>
<proteinExistence type="predicted"/>
<dbReference type="SMART" id="SM00220">
    <property type="entry name" value="S_TKc"/>
    <property type="match status" value="1"/>
</dbReference>
<evidence type="ECO:0000256" key="1">
    <source>
        <dbReference type="ARBA" id="ARBA00022527"/>
    </source>
</evidence>
<dbReference type="Pfam" id="PF00027">
    <property type="entry name" value="cNMP_binding"/>
    <property type="match status" value="2"/>
</dbReference>
<dbReference type="CDD" id="cd00038">
    <property type="entry name" value="CAP_ED"/>
    <property type="match status" value="2"/>
</dbReference>
<dbReference type="GO" id="GO:0004674">
    <property type="term" value="F:protein serine/threonine kinase activity"/>
    <property type="evidence" value="ECO:0007669"/>
    <property type="project" value="UniProtKB-KW"/>
</dbReference>
<dbReference type="PRINTS" id="PR00103">
    <property type="entry name" value="CAMPKINASE"/>
</dbReference>
<dbReference type="PROSITE" id="PS00888">
    <property type="entry name" value="CNMP_BINDING_1"/>
    <property type="match status" value="2"/>
</dbReference>
<protein>
    <recommendedName>
        <fullName evidence="14">cGMP-dependent protein kinase</fullName>
    </recommendedName>
</protein>
<dbReference type="SMART" id="SM00100">
    <property type="entry name" value="cNMP"/>
    <property type="match status" value="2"/>
</dbReference>
<dbReference type="AlphaFoldDB" id="A0A177AXX4"/>
<evidence type="ECO:0000256" key="6">
    <source>
        <dbReference type="ARBA" id="ARBA00022840"/>
    </source>
</evidence>
<feature type="transmembrane region" description="Helical" evidence="9">
    <location>
        <begin position="524"/>
        <end position="543"/>
    </location>
</feature>
<name>A0A177AXX4_9BILA</name>
<dbReference type="InterPro" id="IPR000595">
    <property type="entry name" value="cNMP-bd_dom"/>
</dbReference>
<evidence type="ECO:0000256" key="8">
    <source>
        <dbReference type="PROSITE-ProRule" id="PRU10141"/>
    </source>
</evidence>
<dbReference type="PROSITE" id="PS50042">
    <property type="entry name" value="CNMP_BINDING_3"/>
    <property type="match status" value="2"/>
</dbReference>
<dbReference type="PANTHER" id="PTHR24353:SF111">
    <property type="match status" value="1"/>
</dbReference>
<sequence>MSLLELQKLLKSKDVKIRELQLLLSKRESFIEDLKSKLDQFQSILPMTVITKKEDVKAHTDEFSSKKRGFGISAEPNSEAFLDMSKKRYLTFPKVKKLETLIFNAINQNDFMKHIKVSQINNIVACMKRLDFKKDVNIIKEGDEGSMVYVLEDGSVQVFRNGVHLKNMGSGQVFGELAILYNCTRTASIKTITKCTVWAIDRETFQSIMMYSEICKQNEYVRTLKQISFFSKYKMSIITALVDSVKEKMFHQNTAIIKQGTYGDSFFILLSGTVRVTRNSRNSKNDIEMEIIKAPAVFGTQILVDNEIQPFNCIAHSSTVVCLILDIESYNSTIKEKRSTLSVPTVVEKHEIDVEFQNITLNDVQVVGTLGIGGFGRVELVVLQENESKTYALKCLNKQNIVRLKQEKHLINEKTITMNCDCPFIIRTYRTFKDSRFLYILSEACLGGELWTILRDRRCFSESESKFFVGSIAEAFRYLHGNKIVYRDLKPENILLDHRGYVKMVISIFCVMFQYLFQFRLYCLLFFYFHFHIILLFLVIHQFF</sequence>
<dbReference type="Proteomes" id="UP000078046">
    <property type="component" value="Unassembled WGS sequence"/>
</dbReference>
<dbReference type="InterPro" id="IPR017441">
    <property type="entry name" value="Protein_kinase_ATP_BS"/>
</dbReference>
<dbReference type="InterPro" id="IPR014710">
    <property type="entry name" value="RmlC-like_jellyroll"/>
</dbReference>
<evidence type="ECO:0000313" key="12">
    <source>
        <dbReference type="EMBL" id="OAF66352.1"/>
    </source>
</evidence>
<dbReference type="GO" id="GO:0005524">
    <property type="term" value="F:ATP binding"/>
    <property type="evidence" value="ECO:0007669"/>
    <property type="project" value="UniProtKB-UniRule"/>
</dbReference>
<dbReference type="InterPro" id="IPR018490">
    <property type="entry name" value="cNMP-bd_dom_sf"/>
</dbReference>
<organism evidence="12 13">
    <name type="scientific">Intoshia linei</name>
    <dbReference type="NCBI Taxonomy" id="1819745"/>
    <lineage>
        <taxon>Eukaryota</taxon>
        <taxon>Metazoa</taxon>
        <taxon>Spiralia</taxon>
        <taxon>Lophotrochozoa</taxon>
        <taxon>Mesozoa</taxon>
        <taxon>Orthonectida</taxon>
        <taxon>Rhopaluridae</taxon>
        <taxon>Intoshia</taxon>
    </lineage>
</organism>
<evidence type="ECO:0000259" key="11">
    <source>
        <dbReference type="PROSITE" id="PS50042"/>
    </source>
</evidence>
<comment type="caution">
    <text evidence="12">The sequence shown here is derived from an EMBL/GenBank/DDBJ whole genome shotgun (WGS) entry which is preliminary data.</text>
</comment>
<keyword evidence="3" id="KW-0808">Transferase</keyword>
<keyword evidence="4 8" id="KW-0547">Nucleotide-binding</keyword>
<dbReference type="SUPFAM" id="SSF56112">
    <property type="entry name" value="Protein kinase-like (PK-like)"/>
    <property type="match status" value="1"/>
</dbReference>
<dbReference type="PANTHER" id="PTHR24353">
    <property type="entry name" value="CYCLIC NUCLEOTIDE-DEPENDENT PROTEIN KINASE"/>
    <property type="match status" value="1"/>
</dbReference>
<dbReference type="SUPFAM" id="SSF51206">
    <property type="entry name" value="cAMP-binding domain-like"/>
    <property type="match status" value="2"/>
</dbReference>
<keyword evidence="5" id="KW-0418">Kinase</keyword>
<evidence type="ECO:0000256" key="3">
    <source>
        <dbReference type="ARBA" id="ARBA00022679"/>
    </source>
</evidence>
<feature type="binding site" evidence="8">
    <location>
        <position position="394"/>
    </location>
    <ligand>
        <name>ATP</name>
        <dbReference type="ChEBI" id="CHEBI:30616"/>
    </ligand>
</feature>
<keyword evidence="9" id="KW-0812">Transmembrane</keyword>
<evidence type="ECO:0000256" key="2">
    <source>
        <dbReference type="ARBA" id="ARBA00022535"/>
    </source>
</evidence>
<keyword evidence="9" id="KW-0472">Membrane</keyword>
<dbReference type="Gene3D" id="1.10.510.10">
    <property type="entry name" value="Transferase(Phosphotransferase) domain 1"/>
    <property type="match status" value="1"/>
</dbReference>
<dbReference type="OrthoDB" id="63267at2759"/>
<dbReference type="CDD" id="cd12085">
    <property type="entry name" value="DD_cGKI-alpha"/>
    <property type="match status" value="1"/>
</dbReference>
<keyword evidence="1" id="KW-0723">Serine/threonine-protein kinase</keyword>
<evidence type="ECO:0000256" key="9">
    <source>
        <dbReference type="SAM" id="Phobius"/>
    </source>
</evidence>
<dbReference type="FunFam" id="2.60.120.10:FF:000072">
    <property type="entry name" value="cGMP-dependent protein kinase"/>
    <property type="match status" value="1"/>
</dbReference>
<dbReference type="InterPro" id="IPR008271">
    <property type="entry name" value="Ser/Thr_kinase_AS"/>
</dbReference>
<dbReference type="PROSITE" id="PS00108">
    <property type="entry name" value="PROTEIN_KINASE_ST"/>
    <property type="match status" value="1"/>
</dbReference>
<dbReference type="InterPro" id="IPR018488">
    <property type="entry name" value="cNMP-bd_CS"/>
</dbReference>
<dbReference type="Gene3D" id="2.60.120.10">
    <property type="entry name" value="Jelly Rolls"/>
    <property type="match status" value="2"/>
</dbReference>
<evidence type="ECO:0000259" key="10">
    <source>
        <dbReference type="PROSITE" id="PS50011"/>
    </source>
</evidence>
<dbReference type="PROSITE" id="PS50011">
    <property type="entry name" value="PROTEIN_KINASE_DOM"/>
    <property type="match status" value="1"/>
</dbReference>
<keyword evidence="9" id="KW-1133">Transmembrane helix</keyword>
<reference evidence="12 13" key="1">
    <citation type="submission" date="2016-04" db="EMBL/GenBank/DDBJ databases">
        <title>The genome of Intoshia linei affirms orthonectids as highly simplified spiralians.</title>
        <authorList>
            <person name="Mikhailov K.V."/>
            <person name="Slusarev G.S."/>
            <person name="Nikitin M.A."/>
            <person name="Logacheva M.D."/>
            <person name="Penin A."/>
            <person name="Aleoshin V."/>
            <person name="Panchin Y.V."/>
        </authorList>
    </citation>
    <scope>NUCLEOTIDE SEQUENCE [LARGE SCALE GENOMIC DNA]</scope>
    <source>
        <strain evidence="12">Intl2013</strain>
        <tissue evidence="12">Whole animal</tissue>
    </source>
</reference>
<dbReference type="InterPro" id="IPR000719">
    <property type="entry name" value="Prot_kinase_dom"/>
</dbReference>
<keyword evidence="13" id="KW-1185">Reference proteome</keyword>
<gene>
    <name evidence="12" type="ORF">A3Q56_05926</name>
</gene>
<keyword evidence="6 8" id="KW-0067">ATP-binding</keyword>
<dbReference type="PROSITE" id="PS00889">
    <property type="entry name" value="CNMP_BINDING_2"/>
    <property type="match status" value="1"/>
</dbReference>
<evidence type="ECO:0000256" key="7">
    <source>
        <dbReference type="ARBA" id="ARBA00022992"/>
    </source>
</evidence>
<keyword evidence="2" id="KW-0140">cGMP</keyword>
<dbReference type="Gene3D" id="3.30.200.20">
    <property type="entry name" value="Phosphorylase Kinase, domain 1"/>
    <property type="match status" value="1"/>
</dbReference>
<feature type="domain" description="Cyclic nucleotide-binding" evidence="11">
    <location>
        <begin position="229"/>
        <end position="334"/>
    </location>
</feature>
<evidence type="ECO:0000256" key="4">
    <source>
        <dbReference type="ARBA" id="ARBA00022741"/>
    </source>
</evidence>
<evidence type="ECO:0000256" key="5">
    <source>
        <dbReference type="ARBA" id="ARBA00022777"/>
    </source>
</evidence>
<dbReference type="EMBL" id="LWCA01000957">
    <property type="protein sequence ID" value="OAF66352.1"/>
    <property type="molecule type" value="Genomic_DNA"/>
</dbReference>